<evidence type="ECO:0000313" key="2">
    <source>
        <dbReference type="EMBL" id="KAK3219517.1"/>
    </source>
</evidence>
<feature type="transmembrane region" description="Helical" evidence="1">
    <location>
        <begin position="78"/>
        <end position="103"/>
    </location>
</feature>
<sequence>MCTITTLQGLDSWTLGYHNVTHDVNVLRMHHDEADHPYNSMTQNPSAWLFCLVASAVSEVLSLAACPVWVAFSLANWAVWPAFSLANWAVWAVLSLAASPVWYV</sequence>
<keyword evidence="1" id="KW-0472">Membrane</keyword>
<keyword evidence="3" id="KW-1185">Reference proteome</keyword>
<organism evidence="2 3">
    <name type="scientific">Dipteronia sinensis</name>
    <dbReference type="NCBI Taxonomy" id="43782"/>
    <lineage>
        <taxon>Eukaryota</taxon>
        <taxon>Viridiplantae</taxon>
        <taxon>Streptophyta</taxon>
        <taxon>Embryophyta</taxon>
        <taxon>Tracheophyta</taxon>
        <taxon>Spermatophyta</taxon>
        <taxon>Magnoliopsida</taxon>
        <taxon>eudicotyledons</taxon>
        <taxon>Gunneridae</taxon>
        <taxon>Pentapetalae</taxon>
        <taxon>rosids</taxon>
        <taxon>malvids</taxon>
        <taxon>Sapindales</taxon>
        <taxon>Sapindaceae</taxon>
        <taxon>Hippocastanoideae</taxon>
        <taxon>Acereae</taxon>
        <taxon>Dipteronia</taxon>
    </lineage>
</organism>
<reference evidence="2" key="1">
    <citation type="journal article" date="2023" name="Plant J.">
        <title>Genome sequences and population genomics provide insights into the demographic history, inbreeding, and mutation load of two 'living fossil' tree species of Dipteronia.</title>
        <authorList>
            <person name="Feng Y."/>
            <person name="Comes H.P."/>
            <person name="Chen J."/>
            <person name="Zhu S."/>
            <person name="Lu R."/>
            <person name="Zhang X."/>
            <person name="Li P."/>
            <person name="Qiu J."/>
            <person name="Olsen K.M."/>
            <person name="Qiu Y."/>
        </authorList>
    </citation>
    <scope>NUCLEOTIDE SEQUENCE</scope>
    <source>
        <strain evidence="2">NBL</strain>
    </source>
</reference>
<dbReference type="Proteomes" id="UP001281410">
    <property type="component" value="Unassembled WGS sequence"/>
</dbReference>
<accession>A0AAE0E9H1</accession>
<evidence type="ECO:0000256" key="1">
    <source>
        <dbReference type="SAM" id="Phobius"/>
    </source>
</evidence>
<dbReference type="EMBL" id="JANJYJ010000004">
    <property type="protein sequence ID" value="KAK3219517.1"/>
    <property type="molecule type" value="Genomic_DNA"/>
</dbReference>
<protein>
    <submittedName>
        <fullName evidence="2">Uncharacterized protein</fullName>
    </submittedName>
</protein>
<comment type="caution">
    <text evidence="2">The sequence shown here is derived from an EMBL/GenBank/DDBJ whole genome shotgun (WGS) entry which is preliminary data.</text>
</comment>
<dbReference type="AlphaFoldDB" id="A0AAE0E9H1"/>
<gene>
    <name evidence="2" type="ORF">Dsin_013487</name>
</gene>
<name>A0AAE0E9H1_9ROSI</name>
<feature type="transmembrane region" description="Helical" evidence="1">
    <location>
        <begin position="47"/>
        <end position="72"/>
    </location>
</feature>
<evidence type="ECO:0000313" key="3">
    <source>
        <dbReference type="Proteomes" id="UP001281410"/>
    </source>
</evidence>
<keyword evidence="1" id="KW-0812">Transmembrane</keyword>
<proteinExistence type="predicted"/>
<keyword evidence="1" id="KW-1133">Transmembrane helix</keyword>